<evidence type="ECO:0000313" key="1">
    <source>
        <dbReference type="EMBL" id="MBU9737089.1"/>
    </source>
</evidence>
<dbReference type="Gene3D" id="3.40.50.1820">
    <property type="entry name" value="alpha/beta hydrolase"/>
    <property type="match status" value="1"/>
</dbReference>
<dbReference type="AlphaFoldDB" id="A0A949NF12"/>
<gene>
    <name evidence="1" type="ORF">KTH89_11100</name>
</gene>
<protein>
    <submittedName>
        <fullName evidence="1">Uncharacterized protein</fullName>
    </submittedName>
</protein>
<proteinExistence type="predicted"/>
<dbReference type="RefSeq" id="WP_158347719.1">
    <property type="nucleotide sequence ID" value="NZ_JAHQCW010000016.1"/>
</dbReference>
<dbReference type="InterPro" id="IPR029058">
    <property type="entry name" value="AB_hydrolase_fold"/>
</dbReference>
<name>A0A949NF12_9FIRM</name>
<keyword evidence="2" id="KW-1185">Reference proteome</keyword>
<sequence length="596" mass="68380">MNRFCKYENIDLWDEAKWQSKTSSIYELVRWLTKQEHPCVPNRVETIDDSLWRGYENPKDYHSKTGSMNVPAVIEKWKNLGFHYEDRELGHVRWIVMAAKEALENPQKKLPALMVLEKTDYTNPYWAMEMLEHYQAYSEMARREQMMLLYVAMEQVDENMMYSNILMEATSIFPADPKRLYLDLSPLYGSGHKLSDIKEFTLKTPGGENVTDPDSKVEHMGSLELPVLNISGLWANNKTNNFFQITQCGNATYNKERLLYSEMGKKLAEGMYFEYMYDRLEDDGLQEYLEKNGLICKNHDRAGSRWTFLAPESAGKDGEKLPMVCIFQEVNYSNDHLIPAALGIYLEYVKLAAFGELCVLFFAAEHPDDNDLLCEMIKDASELYPVDPDRVYVTGHSHNGHFTREFAYRHPDVVAAAAPLGNFPGLPKPEESGEAVLVPDEKIEAMSKIDMPLINFSGYSECGCMYPLNQAADHLLPGQEFMCPLSFESRAGSWQRRLRASGCPVKTLDEIGATAKSEDFVTRKLGIPCDKSEVLFIDGFEHYVADIRNTAGKYHLRMVGIENMPHMPLPSMVGLSWSFMRRFARNRKTLEVVERY</sequence>
<evidence type="ECO:0000313" key="2">
    <source>
        <dbReference type="Proteomes" id="UP000712157"/>
    </source>
</evidence>
<accession>A0A949NF12</accession>
<dbReference type="Proteomes" id="UP000712157">
    <property type="component" value="Unassembled WGS sequence"/>
</dbReference>
<reference evidence="1" key="1">
    <citation type="submission" date="2021-06" db="EMBL/GenBank/DDBJ databases">
        <title>Description of novel taxa of the family Lachnospiraceae.</title>
        <authorList>
            <person name="Chaplin A.V."/>
            <person name="Sokolova S.R."/>
            <person name="Pikina A.P."/>
            <person name="Korzhanova M."/>
            <person name="Belova V."/>
            <person name="Korostin D."/>
            <person name="Efimov B.A."/>
        </authorList>
    </citation>
    <scope>NUCLEOTIDE SEQUENCE</scope>
    <source>
        <strain evidence="1">ASD5720</strain>
    </source>
</reference>
<dbReference type="EMBL" id="JAHQCW010000016">
    <property type="protein sequence ID" value="MBU9737089.1"/>
    <property type="molecule type" value="Genomic_DNA"/>
</dbReference>
<organism evidence="1 2">
    <name type="scientific">Diplocloster agilis</name>
    <dbReference type="NCBI Taxonomy" id="2850323"/>
    <lineage>
        <taxon>Bacteria</taxon>
        <taxon>Bacillati</taxon>
        <taxon>Bacillota</taxon>
        <taxon>Clostridia</taxon>
        <taxon>Lachnospirales</taxon>
        <taxon>Lachnospiraceae</taxon>
        <taxon>Diplocloster</taxon>
    </lineage>
</organism>
<dbReference type="SUPFAM" id="SSF53474">
    <property type="entry name" value="alpha/beta-Hydrolases"/>
    <property type="match status" value="1"/>
</dbReference>
<comment type="caution">
    <text evidence="1">The sequence shown here is derived from an EMBL/GenBank/DDBJ whole genome shotgun (WGS) entry which is preliminary data.</text>
</comment>